<dbReference type="GO" id="GO:0016020">
    <property type="term" value="C:membrane"/>
    <property type="evidence" value="ECO:0007669"/>
    <property type="project" value="UniProtKB-SubCell"/>
</dbReference>
<keyword evidence="6" id="KW-0808">Transferase</keyword>
<evidence type="ECO:0000256" key="5">
    <source>
        <dbReference type="ARBA" id="ARBA00037847"/>
    </source>
</evidence>
<organism evidence="8 9">
    <name type="scientific">Platanthera zijinensis</name>
    <dbReference type="NCBI Taxonomy" id="2320716"/>
    <lineage>
        <taxon>Eukaryota</taxon>
        <taxon>Viridiplantae</taxon>
        <taxon>Streptophyta</taxon>
        <taxon>Embryophyta</taxon>
        <taxon>Tracheophyta</taxon>
        <taxon>Spermatophyta</taxon>
        <taxon>Magnoliopsida</taxon>
        <taxon>Liliopsida</taxon>
        <taxon>Asparagales</taxon>
        <taxon>Orchidaceae</taxon>
        <taxon>Orchidoideae</taxon>
        <taxon>Orchideae</taxon>
        <taxon>Orchidinae</taxon>
        <taxon>Platanthera</taxon>
    </lineage>
</organism>
<dbReference type="GO" id="GO:0005768">
    <property type="term" value="C:endosome"/>
    <property type="evidence" value="ECO:0007669"/>
    <property type="project" value="TreeGrafter"/>
</dbReference>
<evidence type="ECO:0000256" key="6">
    <source>
        <dbReference type="RuleBase" id="RU366043"/>
    </source>
</evidence>
<dbReference type="GO" id="GO:0008168">
    <property type="term" value="F:methyltransferase activity"/>
    <property type="evidence" value="ECO:0007669"/>
    <property type="project" value="UniProtKB-UniRule"/>
</dbReference>
<dbReference type="PANTHER" id="PTHR10108:SF887">
    <property type="entry name" value="METHYLTRANSFERASE PMT22-RELATED"/>
    <property type="match status" value="1"/>
</dbReference>
<keyword evidence="6" id="KW-0325">Glycoprotein</keyword>
<evidence type="ECO:0000256" key="3">
    <source>
        <dbReference type="ARBA" id="ARBA00022603"/>
    </source>
</evidence>
<comment type="subcellular location">
    <subcellularLocation>
        <location evidence="5">Endomembrane system</location>
        <topology evidence="5">Single-pass membrane protein</topology>
    </subcellularLocation>
    <subcellularLocation>
        <location evidence="1 6">Membrane</location>
        <topology evidence="1 6">Single-pass type II membrane protein</topology>
    </subcellularLocation>
</comment>
<reference evidence="8 9" key="1">
    <citation type="journal article" date="2022" name="Nat. Plants">
        <title>Genomes of leafy and leafless Platanthera orchids illuminate the evolution of mycoheterotrophy.</title>
        <authorList>
            <person name="Li M.H."/>
            <person name="Liu K.W."/>
            <person name="Li Z."/>
            <person name="Lu H.C."/>
            <person name="Ye Q.L."/>
            <person name="Zhang D."/>
            <person name="Wang J.Y."/>
            <person name="Li Y.F."/>
            <person name="Zhong Z.M."/>
            <person name="Liu X."/>
            <person name="Yu X."/>
            <person name="Liu D.K."/>
            <person name="Tu X.D."/>
            <person name="Liu B."/>
            <person name="Hao Y."/>
            <person name="Liao X.Y."/>
            <person name="Jiang Y.T."/>
            <person name="Sun W.H."/>
            <person name="Chen J."/>
            <person name="Chen Y.Q."/>
            <person name="Ai Y."/>
            <person name="Zhai J.W."/>
            <person name="Wu S.S."/>
            <person name="Zhou Z."/>
            <person name="Hsiao Y.Y."/>
            <person name="Wu W.L."/>
            <person name="Chen Y.Y."/>
            <person name="Lin Y.F."/>
            <person name="Hsu J.L."/>
            <person name="Li C.Y."/>
            <person name="Wang Z.W."/>
            <person name="Zhao X."/>
            <person name="Zhong W.Y."/>
            <person name="Ma X.K."/>
            <person name="Ma L."/>
            <person name="Huang J."/>
            <person name="Chen G.Z."/>
            <person name="Huang M.Z."/>
            <person name="Huang L."/>
            <person name="Peng D.H."/>
            <person name="Luo Y.B."/>
            <person name="Zou S.Q."/>
            <person name="Chen S.P."/>
            <person name="Lan S."/>
            <person name="Tsai W.C."/>
            <person name="Van de Peer Y."/>
            <person name="Liu Z.J."/>
        </authorList>
    </citation>
    <scope>NUCLEOTIDE SEQUENCE [LARGE SCALE GENOMIC DNA]</scope>
    <source>
        <strain evidence="8">Lor287</strain>
    </source>
</reference>
<accession>A0AAP0BW70</accession>
<dbReference type="EMBL" id="JBBWWQ010000003">
    <property type="protein sequence ID" value="KAK8952102.1"/>
    <property type="molecule type" value="Genomic_DNA"/>
</dbReference>
<sequence length="626" mass="71320">MATNRSLPTESRKPFFLILTFLLLSLLAIFFLTTETPSRFSSSYFFSSAGFGSSNSTLPSHFQLPRPSPPNTKTSAVSYTGNEVPNPDKIGGENGVNGDGNEITDDYGFRWEICRREKGSEVVDNIPCLDNMKAIKNLKSRRRMEHRERHCPKPSPRCLVPLPLGYKTPVPWPKSRDMIWYDNVPHSKLVEYKKDQNWVVKSDDFLIFPGGGTQFKEGVNSYIQFIEQTLPAIEWGRHTRVVLDVGCGVASFGGYLLDKDVMVLSFAPKDEHEAQIQFALERGIPAVLSVIGTQQLPFPDNAFDLIHCARCRVHWDGDGGKPLIELNRILRPGGHFVWSATPVYRDDSRDRIVWNAMVTLTESICWKEVVKATDVTGIGVVIYQKPTSSLCYEERKGINPPLCIQKSLPTVSWYTPLEGCLPPIHIANFDTQQGWPTSWPERLKIWPSNLFETNREYSEERYNEDTRHWEVLVSGIYMHNLAINWSSIRNVIDMNASFGGFAAVLVKEPLWVMNVVPIHGPDSLPVIFNRGLIGIYHDWCESFNTYPRTYDLMHSSFLFGNLKKRCDLVDVVAEMDRIVRPGGWVLIQDTIEMIEKLSPILHSLHWDTSIHHDMFLVGKKGFWRPS</sequence>
<keyword evidence="4 6" id="KW-0735">Signal-anchor</keyword>
<comment type="similarity">
    <text evidence="2 6">Belongs to the methyltransferase superfamily.</text>
</comment>
<dbReference type="Proteomes" id="UP001418222">
    <property type="component" value="Unassembled WGS sequence"/>
</dbReference>
<proteinExistence type="inferred from homology"/>
<dbReference type="GO" id="GO:0005802">
    <property type="term" value="C:trans-Golgi network"/>
    <property type="evidence" value="ECO:0007669"/>
    <property type="project" value="TreeGrafter"/>
</dbReference>
<dbReference type="PANTHER" id="PTHR10108">
    <property type="entry name" value="SAM-DEPENDENT METHYLTRANSFERASE"/>
    <property type="match status" value="1"/>
</dbReference>
<dbReference type="Gene3D" id="3.40.50.150">
    <property type="entry name" value="Vaccinia Virus protein VP39"/>
    <property type="match status" value="1"/>
</dbReference>
<name>A0AAP0BW70_9ASPA</name>
<gene>
    <name evidence="8" type="ORF">KSP39_PZI004073</name>
</gene>
<dbReference type="InterPro" id="IPR029063">
    <property type="entry name" value="SAM-dependent_MTases_sf"/>
</dbReference>
<dbReference type="EC" id="2.1.1.-" evidence="6"/>
<keyword evidence="3 6" id="KW-0489">Methyltransferase</keyword>
<evidence type="ECO:0000313" key="9">
    <source>
        <dbReference type="Proteomes" id="UP001418222"/>
    </source>
</evidence>
<evidence type="ECO:0000256" key="7">
    <source>
        <dbReference type="SAM" id="MobiDB-lite"/>
    </source>
</evidence>
<feature type="compositionally biased region" description="Polar residues" evidence="7">
    <location>
        <begin position="71"/>
        <end position="83"/>
    </location>
</feature>
<dbReference type="AlphaFoldDB" id="A0AAP0BW70"/>
<evidence type="ECO:0000256" key="4">
    <source>
        <dbReference type="ARBA" id="ARBA00022968"/>
    </source>
</evidence>
<evidence type="ECO:0000256" key="2">
    <source>
        <dbReference type="ARBA" id="ARBA00008361"/>
    </source>
</evidence>
<protein>
    <recommendedName>
        <fullName evidence="6">Methyltransferase</fullName>
        <ecNumber evidence="6">2.1.1.-</ecNumber>
    </recommendedName>
</protein>
<keyword evidence="9" id="KW-1185">Reference proteome</keyword>
<dbReference type="GO" id="GO:0032259">
    <property type="term" value="P:methylation"/>
    <property type="evidence" value="ECO:0007669"/>
    <property type="project" value="UniProtKB-KW"/>
</dbReference>
<dbReference type="FunFam" id="3.40.50.150:FF:000342">
    <property type="entry name" value="Probable methyltransferase PMT19"/>
    <property type="match status" value="1"/>
</dbReference>
<dbReference type="Pfam" id="PF03141">
    <property type="entry name" value="Methyltransf_29"/>
    <property type="match status" value="1"/>
</dbReference>
<dbReference type="CDD" id="cd02440">
    <property type="entry name" value="AdoMet_MTases"/>
    <property type="match status" value="1"/>
</dbReference>
<feature type="region of interest" description="Disordered" evidence="7">
    <location>
        <begin position="60"/>
        <end position="99"/>
    </location>
</feature>
<evidence type="ECO:0000256" key="1">
    <source>
        <dbReference type="ARBA" id="ARBA00004606"/>
    </source>
</evidence>
<dbReference type="SUPFAM" id="SSF53335">
    <property type="entry name" value="S-adenosyl-L-methionine-dependent methyltransferases"/>
    <property type="match status" value="2"/>
</dbReference>
<evidence type="ECO:0000313" key="8">
    <source>
        <dbReference type="EMBL" id="KAK8952102.1"/>
    </source>
</evidence>
<comment type="caution">
    <text evidence="8">The sequence shown here is derived from an EMBL/GenBank/DDBJ whole genome shotgun (WGS) entry which is preliminary data.</text>
</comment>
<keyword evidence="4 6" id="KW-0812">Transmembrane</keyword>
<dbReference type="InterPro" id="IPR004159">
    <property type="entry name" value="Put_SAM_MeTrfase"/>
</dbReference>